<keyword evidence="3" id="KW-1185">Reference proteome</keyword>
<comment type="caution">
    <text evidence="2">The sequence shown here is derived from an EMBL/GenBank/DDBJ whole genome shotgun (WGS) entry which is preliminary data.</text>
</comment>
<name>A0A0J7JV05_LASNI</name>
<sequence length="107" mass="11444">MHGLGGIADQHRAFGIEPLRLPSRDRITVTATRPPQAAQPPAKALLRQFNKILIIECGHRGGLGGRNGQHQAATSFGQGQQGHGTHISETLPGTTLVRTLGRNRANE</sequence>
<accession>A0A0J7JV05</accession>
<feature type="region of interest" description="Disordered" evidence="1">
    <location>
        <begin position="64"/>
        <end position="107"/>
    </location>
</feature>
<protein>
    <submittedName>
        <fullName evidence="2">Phospholipase d transphosphatidylase</fullName>
    </submittedName>
</protein>
<evidence type="ECO:0000313" key="3">
    <source>
        <dbReference type="Proteomes" id="UP000036403"/>
    </source>
</evidence>
<evidence type="ECO:0000256" key="1">
    <source>
        <dbReference type="SAM" id="MobiDB-lite"/>
    </source>
</evidence>
<gene>
    <name evidence="2" type="ORF">RF55_25590</name>
</gene>
<feature type="compositionally biased region" description="Polar residues" evidence="1">
    <location>
        <begin position="87"/>
        <end position="97"/>
    </location>
</feature>
<organism evidence="2 3">
    <name type="scientific">Lasius niger</name>
    <name type="common">Black garden ant</name>
    <dbReference type="NCBI Taxonomy" id="67767"/>
    <lineage>
        <taxon>Eukaryota</taxon>
        <taxon>Metazoa</taxon>
        <taxon>Ecdysozoa</taxon>
        <taxon>Arthropoda</taxon>
        <taxon>Hexapoda</taxon>
        <taxon>Insecta</taxon>
        <taxon>Pterygota</taxon>
        <taxon>Neoptera</taxon>
        <taxon>Endopterygota</taxon>
        <taxon>Hymenoptera</taxon>
        <taxon>Apocrita</taxon>
        <taxon>Aculeata</taxon>
        <taxon>Formicoidea</taxon>
        <taxon>Formicidae</taxon>
        <taxon>Formicinae</taxon>
        <taxon>Lasius</taxon>
        <taxon>Lasius</taxon>
    </lineage>
</organism>
<proteinExistence type="predicted"/>
<dbReference type="PaxDb" id="67767-A0A0J7JV05"/>
<evidence type="ECO:0000313" key="2">
    <source>
        <dbReference type="EMBL" id="KMQ81671.1"/>
    </source>
</evidence>
<dbReference type="Proteomes" id="UP000036403">
    <property type="component" value="Unassembled WGS sequence"/>
</dbReference>
<dbReference type="EMBL" id="LBMM01032937">
    <property type="protein sequence ID" value="KMQ81671.1"/>
    <property type="molecule type" value="Genomic_DNA"/>
</dbReference>
<dbReference type="AlphaFoldDB" id="A0A0J7JV05"/>
<reference evidence="2 3" key="1">
    <citation type="submission" date="2015-04" db="EMBL/GenBank/DDBJ databases">
        <title>Lasius niger genome sequencing.</title>
        <authorList>
            <person name="Konorov E.A."/>
            <person name="Nikitin M.A."/>
            <person name="Kirill M.V."/>
            <person name="Chang P."/>
        </authorList>
    </citation>
    <scope>NUCLEOTIDE SEQUENCE [LARGE SCALE GENOMIC DNA]</scope>
    <source>
        <tissue evidence="2">Whole</tissue>
    </source>
</reference>